<feature type="compositionally biased region" description="Gly residues" evidence="8">
    <location>
        <begin position="1"/>
        <end position="13"/>
    </location>
</feature>
<keyword evidence="7" id="KW-0406">Ion transport</keyword>
<keyword evidence="2 7" id="KW-0812">Transmembrane</keyword>
<dbReference type="PANTHER" id="PTHR12483:SF42">
    <property type="entry name" value="COPPER TRANSPORTER 4"/>
    <property type="match status" value="1"/>
</dbReference>
<reference evidence="9 10" key="1">
    <citation type="journal article" date="2016" name="DNA Res.">
        <title>The draft genome of MD-2 pineapple using hybrid error correction of long reads.</title>
        <authorList>
            <person name="Redwan R.M."/>
            <person name="Saidin A."/>
            <person name="Kumar S.V."/>
        </authorList>
    </citation>
    <scope>NUCLEOTIDE SEQUENCE [LARGE SCALE GENOMIC DNA]</scope>
    <source>
        <strain evidence="10">cv. MD2</strain>
        <tissue evidence="9">Leaf</tissue>
    </source>
</reference>
<dbReference type="PANTHER" id="PTHR12483">
    <property type="entry name" value="SOLUTE CARRIER FAMILY 31 COPPER TRANSPORTERS"/>
    <property type="match status" value="1"/>
</dbReference>
<dbReference type="EMBL" id="LSRQ01000100">
    <property type="protein sequence ID" value="OAY85392.1"/>
    <property type="molecule type" value="Genomic_DNA"/>
</dbReference>
<keyword evidence="5 7" id="KW-0186">Copper</keyword>
<accession>A0A199W7G0</accession>
<evidence type="ECO:0000256" key="7">
    <source>
        <dbReference type="RuleBase" id="RU367022"/>
    </source>
</evidence>
<evidence type="ECO:0000313" key="10">
    <source>
        <dbReference type="Proteomes" id="UP000092600"/>
    </source>
</evidence>
<dbReference type="Proteomes" id="UP000092600">
    <property type="component" value="Unassembled WGS sequence"/>
</dbReference>
<evidence type="ECO:0000256" key="5">
    <source>
        <dbReference type="ARBA" id="ARBA00023008"/>
    </source>
</evidence>
<keyword evidence="7" id="KW-0813">Transport</keyword>
<dbReference type="GO" id="GO:0005886">
    <property type="term" value="C:plasma membrane"/>
    <property type="evidence" value="ECO:0007669"/>
    <property type="project" value="TreeGrafter"/>
</dbReference>
<proteinExistence type="inferred from homology"/>
<evidence type="ECO:0000256" key="4">
    <source>
        <dbReference type="ARBA" id="ARBA00022989"/>
    </source>
</evidence>
<comment type="caution">
    <text evidence="9">The sequence shown here is derived from an EMBL/GenBank/DDBJ whole genome shotgun (WGS) entry which is preliminary data.</text>
</comment>
<dbReference type="InterPro" id="IPR007274">
    <property type="entry name" value="Cop_transporter"/>
</dbReference>
<dbReference type="AlphaFoldDB" id="A0A199W7G0"/>
<feature type="region of interest" description="Disordered" evidence="8">
    <location>
        <begin position="1"/>
        <end position="31"/>
    </location>
</feature>
<comment type="subcellular location">
    <subcellularLocation>
        <location evidence="7">Membrane</location>
        <topology evidence="7">Multi-pass membrane protein</topology>
    </subcellularLocation>
</comment>
<evidence type="ECO:0000256" key="8">
    <source>
        <dbReference type="SAM" id="MobiDB-lite"/>
    </source>
</evidence>
<dbReference type="STRING" id="4615.A0A199W7G0"/>
<dbReference type="GO" id="GO:0005375">
    <property type="term" value="F:copper ion transmembrane transporter activity"/>
    <property type="evidence" value="ECO:0007669"/>
    <property type="project" value="UniProtKB-UniRule"/>
</dbReference>
<feature type="transmembrane region" description="Helical" evidence="7">
    <location>
        <begin position="72"/>
        <end position="93"/>
    </location>
</feature>
<dbReference type="Pfam" id="PF04145">
    <property type="entry name" value="Ctr"/>
    <property type="match status" value="1"/>
</dbReference>
<evidence type="ECO:0000313" key="9">
    <source>
        <dbReference type="EMBL" id="OAY85392.1"/>
    </source>
</evidence>
<protein>
    <recommendedName>
        <fullName evidence="7">Copper transport protein</fullName>
    </recommendedName>
</protein>
<feature type="transmembrane region" description="Helical" evidence="7">
    <location>
        <begin position="131"/>
        <end position="150"/>
    </location>
</feature>
<name>A0A199W7G0_ANACO</name>
<keyword evidence="4 7" id="KW-1133">Transmembrane helix</keyword>
<sequence length="178" mass="18347">MAMGGGSGMGDGMGMPMPRPPPPSSMSMPTPMPSDDGMGGNGKMMMMHVTFFWGKRVQVLFSDWPGDRGLGMYVASLVFVLALAALAEAFSAASRRLARPGSGPLAAALLTLLHAARMGIAYLVMLAVMSFNVGVLIAAIVGHALGFLFARSGIFAKGSGPVDAEAQPNSHPPPPSKS</sequence>
<evidence type="ECO:0000256" key="3">
    <source>
        <dbReference type="ARBA" id="ARBA00022796"/>
    </source>
</evidence>
<evidence type="ECO:0000256" key="2">
    <source>
        <dbReference type="ARBA" id="ARBA00022692"/>
    </source>
</evidence>
<gene>
    <name evidence="9" type="ORF">ACMD2_12678</name>
</gene>
<keyword evidence="6 7" id="KW-0472">Membrane</keyword>
<evidence type="ECO:0000256" key="1">
    <source>
        <dbReference type="ARBA" id="ARBA00006921"/>
    </source>
</evidence>
<organism evidence="9 10">
    <name type="scientific">Ananas comosus</name>
    <name type="common">Pineapple</name>
    <name type="synonym">Ananas ananas</name>
    <dbReference type="NCBI Taxonomy" id="4615"/>
    <lineage>
        <taxon>Eukaryota</taxon>
        <taxon>Viridiplantae</taxon>
        <taxon>Streptophyta</taxon>
        <taxon>Embryophyta</taxon>
        <taxon>Tracheophyta</taxon>
        <taxon>Spermatophyta</taxon>
        <taxon>Magnoliopsida</taxon>
        <taxon>Liliopsida</taxon>
        <taxon>Poales</taxon>
        <taxon>Bromeliaceae</taxon>
        <taxon>Bromelioideae</taxon>
        <taxon>Ananas</taxon>
    </lineage>
</organism>
<keyword evidence="3 7" id="KW-0187">Copper transport</keyword>
<comment type="similarity">
    <text evidence="1 7">Belongs to the copper transporter (Ctr) (TC 1.A.56) family. SLC31A subfamily.</text>
</comment>
<evidence type="ECO:0000256" key="6">
    <source>
        <dbReference type="ARBA" id="ARBA00023136"/>
    </source>
</evidence>